<organism evidence="3">
    <name type="scientific">marine metagenome</name>
    <dbReference type="NCBI Taxonomy" id="408172"/>
    <lineage>
        <taxon>unclassified sequences</taxon>
        <taxon>metagenomes</taxon>
        <taxon>ecological metagenomes</taxon>
    </lineage>
</organism>
<gene>
    <name evidence="3" type="ORF">METZ01_LOCUS73927</name>
</gene>
<name>A0A381U3M8_9ZZZZ</name>
<dbReference type="Gene3D" id="2.60.40.1190">
    <property type="match status" value="1"/>
</dbReference>
<reference evidence="3" key="1">
    <citation type="submission" date="2018-05" db="EMBL/GenBank/DDBJ databases">
        <authorList>
            <person name="Lanie J.A."/>
            <person name="Ng W.-L."/>
            <person name="Kazmierczak K.M."/>
            <person name="Andrzejewski T.M."/>
            <person name="Davidsen T.M."/>
            <person name="Wayne K.J."/>
            <person name="Tettelin H."/>
            <person name="Glass J.I."/>
            <person name="Rusch D."/>
            <person name="Podicherti R."/>
            <person name="Tsui H.-C.T."/>
            <person name="Winkler M.E."/>
        </authorList>
    </citation>
    <scope>NUCLEOTIDE SEQUENCE</scope>
</reference>
<dbReference type="InterPro" id="IPR045670">
    <property type="entry name" value="DUF5916"/>
</dbReference>
<evidence type="ECO:0000256" key="1">
    <source>
        <dbReference type="SAM" id="MobiDB-lite"/>
    </source>
</evidence>
<proteinExistence type="predicted"/>
<evidence type="ECO:0000259" key="2">
    <source>
        <dbReference type="Pfam" id="PF19313"/>
    </source>
</evidence>
<feature type="region of interest" description="Disordered" evidence="1">
    <location>
        <begin position="171"/>
        <end position="192"/>
    </location>
</feature>
<accession>A0A381U3M8</accession>
<sequence>MARIYVSADTWAAFSLLVVFALSAPVLGINKSVLAQNIADGGSATDVNLVALQLDSGGDIQLDGSIDEAVWRQAIPITDFTQQEPIEGGTPSEPTEIRVVFDAEALYIGAILYDDPDGIIALQKRRDGYLSTDDRFMWILDTFHDGRTGYFFEVNAAGMMGDALLTQTASSGNSSSRSSYRRASGSSSTSSSRAWDGIWEVKTHIRPDGWSVEIRIPFRTLNFDPETDTWGINFQRTIRRKNEEILWRGHRRNQGLRRPVHAGQLTGLEGMSQGIGIEAVPYAVTNWKSNPTDPIEPTTYPSDIGLDLNYNVTPSLRAGISVNTDFAEAEVDQRRINLTRFSIRFPERRDFFLDGATVFSFAPGNGIDPYFSRNIGLLSGEQVPLNFAGRLGGQTGRYELGFIHVSTADLSSESANSGLYPGEQFTVARVRRGIFEQSTIGAIYTRRATGTDSDNPAALAPADRHTAGVDLHFFTSRLFGDRNFQIRSFVTWNSNPDRDINRGISDLSAHGFRVAYPNDVWNGHVTYREIGDAYNPAIGFVPRNAYRRVEPRISWGPRPDIDWIRRFNFSAKFQHLEDVHKGITQEQQWQFKLLGINFESQDNFDIDLQRQYEYLDRIWEISEGVILPIGEYTNWEMTASARTAGQRILSGNARFTKGGFWSGDRTRISLGMDIRPSAGVILSASVENNEVVLPQGDFTARLIQVSGGWDVTPLASVTGNVQYDDESKIVGLFMRTRWILQPGNELFLVYTQNWQNFGVGLFDRHAEFLTLSRGGSIKLNYTYRI</sequence>
<dbReference type="EMBL" id="UINC01005398">
    <property type="protein sequence ID" value="SVA21073.1"/>
    <property type="molecule type" value="Genomic_DNA"/>
</dbReference>
<dbReference type="CDD" id="cd09618">
    <property type="entry name" value="CBM9_like_2"/>
    <property type="match status" value="1"/>
</dbReference>
<evidence type="ECO:0000313" key="3">
    <source>
        <dbReference type="EMBL" id="SVA21073.1"/>
    </source>
</evidence>
<feature type="domain" description="DUF5916" evidence="2">
    <location>
        <begin position="280"/>
        <end position="376"/>
    </location>
</feature>
<dbReference type="SUPFAM" id="SSF49344">
    <property type="entry name" value="CBD9-like"/>
    <property type="match status" value="1"/>
</dbReference>
<dbReference type="Pfam" id="PF19313">
    <property type="entry name" value="DUF5916"/>
    <property type="match status" value="1"/>
</dbReference>
<dbReference type="AlphaFoldDB" id="A0A381U3M8"/>
<protein>
    <recommendedName>
        <fullName evidence="2">DUF5916 domain-containing protein</fullName>
    </recommendedName>
</protein>